<evidence type="ECO:0000256" key="7">
    <source>
        <dbReference type="SAM" id="Phobius"/>
    </source>
</evidence>
<feature type="region of interest" description="Disordered" evidence="6">
    <location>
        <begin position="377"/>
        <end position="404"/>
    </location>
</feature>
<evidence type="ECO:0000256" key="2">
    <source>
        <dbReference type="ARBA" id="ARBA00022692"/>
    </source>
</evidence>
<dbReference type="PANTHER" id="PTHR33048:SF158">
    <property type="entry name" value="MEMBRANE PROTEIN PTH11-LIKE, PUTATIVE-RELATED"/>
    <property type="match status" value="1"/>
</dbReference>
<comment type="caution">
    <text evidence="9">The sequence shown here is derived from an EMBL/GenBank/DDBJ whole genome shotgun (WGS) entry which is preliminary data.</text>
</comment>
<name>A0A9X0ARJ1_9HELO</name>
<keyword evidence="4 7" id="KW-0472">Membrane</keyword>
<comment type="subcellular location">
    <subcellularLocation>
        <location evidence="1">Membrane</location>
        <topology evidence="1">Multi-pass membrane protein</topology>
    </subcellularLocation>
</comment>
<evidence type="ECO:0000256" key="1">
    <source>
        <dbReference type="ARBA" id="ARBA00004141"/>
    </source>
</evidence>
<feature type="transmembrane region" description="Helical" evidence="7">
    <location>
        <begin position="174"/>
        <end position="199"/>
    </location>
</feature>
<feature type="compositionally biased region" description="Polar residues" evidence="6">
    <location>
        <begin position="390"/>
        <end position="400"/>
    </location>
</feature>
<dbReference type="AlphaFoldDB" id="A0A9X0ARJ1"/>
<dbReference type="Proteomes" id="UP001152300">
    <property type="component" value="Unassembled WGS sequence"/>
</dbReference>
<evidence type="ECO:0000256" key="5">
    <source>
        <dbReference type="ARBA" id="ARBA00038359"/>
    </source>
</evidence>
<dbReference type="Pfam" id="PF20684">
    <property type="entry name" value="Fung_rhodopsin"/>
    <property type="match status" value="1"/>
</dbReference>
<gene>
    <name evidence="9" type="ORF">OCU04_003250</name>
</gene>
<accession>A0A9X0ARJ1</accession>
<keyword evidence="10" id="KW-1185">Reference proteome</keyword>
<dbReference type="PANTHER" id="PTHR33048">
    <property type="entry name" value="PTH11-LIKE INTEGRAL MEMBRANE PROTEIN (AFU_ORTHOLOGUE AFUA_5G11245)"/>
    <property type="match status" value="1"/>
</dbReference>
<evidence type="ECO:0000313" key="9">
    <source>
        <dbReference type="EMBL" id="KAJ8067642.1"/>
    </source>
</evidence>
<dbReference type="OrthoDB" id="3522342at2759"/>
<evidence type="ECO:0000256" key="6">
    <source>
        <dbReference type="SAM" id="MobiDB-lite"/>
    </source>
</evidence>
<feature type="transmembrane region" description="Helical" evidence="7">
    <location>
        <begin position="226"/>
        <end position="244"/>
    </location>
</feature>
<feature type="transmembrane region" description="Helical" evidence="7">
    <location>
        <begin position="256"/>
        <end position="277"/>
    </location>
</feature>
<sequence>MAPIVGALRQIGTAGAQSLAIYLSDQPKSVLETIPSLTPPPGAIPNFQHRASRRGSVIIVSTFLLALALICTCIRVWTKLMIVRPIRLLWSDLTITISFLLAITAYVLTILTVTPGGTTGYHQYDVPLSETFTNRSIIPLCLTYIMSPTAIGFVKLTLFITYVEIFFTEPWVKIACTIGAIISSAFYTIHLILALAWGIPHNGTPWRHQIFSNSSFRMQSLSLPRGVVSLIIDVYLIIVPLIAVSKLHLTPKKKAGVALIFATGFIAIIGSILSVIYRLRLHDNDDVSWNLAGVALVSLIEIFLGICIACTTDISKFIRMYKGKFKNMGCSSVFWSRCRNIGKTKNIRELAEEKVNSSEEEKSVRSKEHDRKPLKLYPGLDISETPAEPCSNNSQPSNPVGRNEILRRAALAPGIWVRGSFSSLKSAK</sequence>
<reference evidence="9" key="1">
    <citation type="submission" date="2022-11" db="EMBL/GenBank/DDBJ databases">
        <title>Genome Resource of Sclerotinia nivalis Strain SnTB1, a Plant Pathogen Isolated from American Ginseng.</title>
        <authorList>
            <person name="Fan S."/>
        </authorList>
    </citation>
    <scope>NUCLEOTIDE SEQUENCE</scope>
    <source>
        <strain evidence="9">SnTB1</strain>
    </source>
</reference>
<feature type="transmembrane region" description="Helical" evidence="7">
    <location>
        <begin position="289"/>
        <end position="312"/>
    </location>
</feature>
<comment type="similarity">
    <text evidence="5">Belongs to the SAT4 family.</text>
</comment>
<evidence type="ECO:0000259" key="8">
    <source>
        <dbReference type="Pfam" id="PF20684"/>
    </source>
</evidence>
<organism evidence="9 10">
    <name type="scientific">Sclerotinia nivalis</name>
    <dbReference type="NCBI Taxonomy" id="352851"/>
    <lineage>
        <taxon>Eukaryota</taxon>
        <taxon>Fungi</taxon>
        <taxon>Dikarya</taxon>
        <taxon>Ascomycota</taxon>
        <taxon>Pezizomycotina</taxon>
        <taxon>Leotiomycetes</taxon>
        <taxon>Helotiales</taxon>
        <taxon>Sclerotiniaceae</taxon>
        <taxon>Sclerotinia</taxon>
    </lineage>
</organism>
<evidence type="ECO:0000256" key="3">
    <source>
        <dbReference type="ARBA" id="ARBA00022989"/>
    </source>
</evidence>
<keyword evidence="2 7" id="KW-0812">Transmembrane</keyword>
<dbReference type="EMBL" id="JAPEIS010000003">
    <property type="protein sequence ID" value="KAJ8067642.1"/>
    <property type="molecule type" value="Genomic_DNA"/>
</dbReference>
<feature type="transmembrane region" description="Helical" evidence="7">
    <location>
        <begin position="89"/>
        <end position="117"/>
    </location>
</feature>
<dbReference type="InterPro" id="IPR052337">
    <property type="entry name" value="SAT4-like"/>
</dbReference>
<keyword evidence="3 7" id="KW-1133">Transmembrane helix</keyword>
<protein>
    <recommendedName>
        <fullName evidence="8">Rhodopsin domain-containing protein</fullName>
    </recommendedName>
</protein>
<dbReference type="GO" id="GO:0016020">
    <property type="term" value="C:membrane"/>
    <property type="evidence" value="ECO:0007669"/>
    <property type="project" value="UniProtKB-SubCell"/>
</dbReference>
<feature type="transmembrane region" description="Helical" evidence="7">
    <location>
        <begin position="57"/>
        <end position="77"/>
    </location>
</feature>
<dbReference type="InterPro" id="IPR049326">
    <property type="entry name" value="Rhodopsin_dom_fungi"/>
</dbReference>
<feature type="domain" description="Rhodopsin" evidence="8">
    <location>
        <begin position="74"/>
        <end position="318"/>
    </location>
</feature>
<evidence type="ECO:0000313" key="10">
    <source>
        <dbReference type="Proteomes" id="UP001152300"/>
    </source>
</evidence>
<feature type="transmembrane region" description="Helical" evidence="7">
    <location>
        <begin position="137"/>
        <end position="162"/>
    </location>
</feature>
<proteinExistence type="inferred from homology"/>
<evidence type="ECO:0000256" key="4">
    <source>
        <dbReference type="ARBA" id="ARBA00023136"/>
    </source>
</evidence>